<feature type="compositionally biased region" description="Basic and acidic residues" evidence="1">
    <location>
        <begin position="62"/>
        <end position="73"/>
    </location>
</feature>
<proteinExistence type="predicted"/>
<feature type="compositionally biased region" description="Polar residues" evidence="1">
    <location>
        <begin position="397"/>
        <end position="406"/>
    </location>
</feature>
<dbReference type="Proteomes" id="UP000318478">
    <property type="component" value="Unassembled WGS sequence"/>
</dbReference>
<evidence type="ECO:0000313" key="3">
    <source>
        <dbReference type="Proteomes" id="UP000318478"/>
    </source>
</evidence>
<feature type="region of interest" description="Disordered" evidence="1">
    <location>
        <begin position="251"/>
        <end position="415"/>
    </location>
</feature>
<feature type="compositionally biased region" description="Low complexity" evidence="1">
    <location>
        <begin position="259"/>
        <end position="289"/>
    </location>
</feature>
<feature type="compositionally biased region" description="Polar residues" evidence="1">
    <location>
        <begin position="181"/>
        <end position="199"/>
    </location>
</feature>
<feature type="compositionally biased region" description="Low complexity" evidence="1">
    <location>
        <begin position="200"/>
        <end position="230"/>
    </location>
</feature>
<comment type="caution">
    <text evidence="2">The sequence shown here is derived from an EMBL/GenBank/DDBJ whole genome shotgun (WGS) entry which is preliminary data.</text>
</comment>
<dbReference type="EMBL" id="SJPO01000007">
    <property type="protein sequence ID" value="TWT75497.1"/>
    <property type="molecule type" value="Genomic_DNA"/>
</dbReference>
<gene>
    <name evidence="2" type="ORF">Pla123a_30060</name>
</gene>
<dbReference type="AlphaFoldDB" id="A0A5C5YKW9"/>
<feature type="compositionally biased region" description="Basic and acidic residues" evidence="1">
    <location>
        <begin position="86"/>
        <end position="96"/>
    </location>
</feature>
<dbReference type="RefSeq" id="WP_146588312.1">
    <property type="nucleotide sequence ID" value="NZ_SJPO01000007.1"/>
</dbReference>
<evidence type="ECO:0000256" key="1">
    <source>
        <dbReference type="SAM" id="MobiDB-lite"/>
    </source>
</evidence>
<reference evidence="2 3" key="1">
    <citation type="submission" date="2019-02" db="EMBL/GenBank/DDBJ databases">
        <title>Deep-cultivation of Planctomycetes and their phenomic and genomic characterization uncovers novel biology.</title>
        <authorList>
            <person name="Wiegand S."/>
            <person name="Jogler M."/>
            <person name="Boedeker C."/>
            <person name="Pinto D."/>
            <person name="Vollmers J."/>
            <person name="Rivas-Marin E."/>
            <person name="Kohn T."/>
            <person name="Peeters S.H."/>
            <person name="Heuer A."/>
            <person name="Rast P."/>
            <person name="Oberbeckmann S."/>
            <person name="Bunk B."/>
            <person name="Jeske O."/>
            <person name="Meyerdierks A."/>
            <person name="Storesund J.E."/>
            <person name="Kallscheuer N."/>
            <person name="Luecker S."/>
            <person name="Lage O.M."/>
            <person name="Pohl T."/>
            <person name="Merkel B.J."/>
            <person name="Hornburger P."/>
            <person name="Mueller R.-W."/>
            <person name="Bruemmer F."/>
            <person name="Labrenz M."/>
            <person name="Spormann A.M."/>
            <person name="Op Den Camp H."/>
            <person name="Overmann J."/>
            <person name="Amann R."/>
            <person name="Jetten M.S.M."/>
            <person name="Mascher T."/>
            <person name="Medema M.H."/>
            <person name="Devos D.P."/>
            <person name="Kaster A.-K."/>
            <person name="Ovreas L."/>
            <person name="Rohde M."/>
            <person name="Galperin M.Y."/>
            <person name="Jogler C."/>
        </authorList>
    </citation>
    <scope>NUCLEOTIDE SEQUENCE [LARGE SCALE GENOMIC DNA]</scope>
    <source>
        <strain evidence="2 3">Pla123a</strain>
    </source>
</reference>
<keyword evidence="3" id="KW-1185">Reference proteome</keyword>
<feature type="region of interest" description="Disordered" evidence="1">
    <location>
        <begin position="62"/>
        <end position="122"/>
    </location>
</feature>
<protein>
    <submittedName>
        <fullName evidence="2">Uncharacterized protein</fullName>
    </submittedName>
</protein>
<sequence length="415" mass="45089">MRMYSFFTSMLIAGVMTTSGYGQSVVDNVGRDVSRGAQNLAGKAEITGDIAREGVRNTADAARRGVDSLRNGRVDANGNLGNRGRLNREDREDRGSNWDMDGQSRLNRSNANIDSRERDRASRDFDDADRNANWRFVERNGAWWYRTPMNTWMVQQDGRWVNYSGQNRMNRGYNDRQVVNGQYVDNGQPYGAQQAQYTDGQPAGGQHQQGQHQQAQYATTQQQGQPQGQHQEYMCIDGKRRLVTVISTLSTQAAQSNRDQQSQHGDQQDQSASQQNNGDQAQRYTAARPVTPPPAPTPGDFEDRNADLPEAPSRDAILGTSANSEQDAESGQADLNSNAQTDAAARASAEDSGQADADSAPKSDADQADIDADADANVDAAADGPAGSNADADIKASENTSANTMTEAPAVMDKE</sequence>
<name>A0A5C5YKW9_9BACT</name>
<feature type="compositionally biased region" description="Acidic residues" evidence="1">
    <location>
        <begin position="366"/>
        <end position="376"/>
    </location>
</feature>
<feature type="region of interest" description="Disordered" evidence="1">
    <location>
        <begin position="181"/>
        <end position="230"/>
    </location>
</feature>
<dbReference type="OrthoDB" id="290817at2"/>
<organism evidence="2 3">
    <name type="scientific">Posidoniimonas polymericola</name>
    <dbReference type="NCBI Taxonomy" id="2528002"/>
    <lineage>
        <taxon>Bacteria</taxon>
        <taxon>Pseudomonadati</taxon>
        <taxon>Planctomycetota</taxon>
        <taxon>Planctomycetia</taxon>
        <taxon>Pirellulales</taxon>
        <taxon>Lacipirellulaceae</taxon>
        <taxon>Posidoniimonas</taxon>
    </lineage>
</organism>
<accession>A0A5C5YKW9</accession>
<feature type="compositionally biased region" description="Polar residues" evidence="1">
    <location>
        <begin position="104"/>
        <end position="113"/>
    </location>
</feature>
<evidence type="ECO:0000313" key="2">
    <source>
        <dbReference type="EMBL" id="TWT75497.1"/>
    </source>
</evidence>